<dbReference type="InParanoid" id="A0A672IJT3"/>
<reference evidence="1" key="2">
    <citation type="submission" date="2025-08" db="UniProtKB">
        <authorList>
            <consortium name="Ensembl"/>
        </authorList>
    </citation>
    <scope>IDENTIFICATION</scope>
</reference>
<accession>A0A672IJT3</accession>
<sequence>MAATLHFRTYTDQSSRYSDEFTDYRTLLPSTDFTVDMLEYQPIDEQTQKEFFPYINNQPKCSHE</sequence>
<organism evidence="1 2">
    <name type="scientific">Salarias fasciatus</name>
    <name type="common">Jewelled blenny</name>
    <name type="synonym">Blennius fasciatus</name>
    <dbReference type="NCBI Taxonomy" id="181472"/>
    <lineage>
        <taxon>Eukaryota</taxon>
        <taxon>Metazoa</taxon>
        <taxon>Chordata</taxon>
        <taxon>Craniata</taxon>
        <taxon>Vertebrata</taxon>
        <taxon>Euteleostomi</taxon>
        <taxon>Actinopterygii</taxon>
        <taxon>Neopterygii</taxon>
        <taxon>Teleostei</taxon>
        <taxon>Neoteleostei</taxon>
        <taxon>Acanthomorphata</taxon>
        <taxon>Ovalentaria</taxon>
        <taxon>Blenniimorphae</taxon>
        <taxon>Blenniiformes</taxon>
        <taxon>Blennioidei</taxon>
        <taxon>Blenniidae</taxon>
        <taxon>Salariinae</taxon>
        <taxon>Salarias</taxon>
    </lineage>
</organism>
<evidence type="ECO:0000313" key="1">
    <source>
        <dbReference type="Ensembl" id="ENSSFAP00005042033.1"/>
    </source>
</evidence>
<dbReference type="Ensembl" id="ENSSFAT00005043563.1">
    <property type="protein sequence ID" value="ENSSFAP00005042033.1"/>
    <property type="gene ID" value="ENSSFAG00005020877.1"/>
</dbReference>
<evidence type="ECO:0000313" key="2">
    <source>
        <dbReference type="Proteomes" id="UP000472267"/>
    </source>
</evidence>
<keyword evidence="2" id="KW-1185">Reference proteome</keyword>
<dbReference type="Proteomes" id="UP000472267">
    <property type="component" value="Chromosome 23"/>
</dbReference>
<proteinExistence type="predicted"/>
<reference evidence="1" key="1">
    <citation type="submission" date="2019-06" db="EMBL/GenBank/DDBJ databases">
        <authorList>
            <consortium name="Wellcome Sanger Institute Data Sharing"/>
        </authorList>
    </citation>
    <scope>NUCLEOTIDE SEQUENCE [LARGE SCALE GENOMIC DNA]</scope>
</reference>
<reference evidence="1" key="3">
    <citation type="submission" date="2025-09" db="UniProtKB">
        <authorList>
            <consortium name="Ensembl"/>
        </authorList>
    </citation>
    <scope>IDENTIFICATION</scope>
</reference>
<name>A0A672IJT3_SALFA</name>
<dbReference type="AlphaFoldDB" id="A0A672IJT3"/>
<protein>
    <submittedName>
        <fullName evidence="1">Uncharacterized protein</fullName>
    </submittedName>
</protein>